<dbReference type="InterPro" id="IPR042233">
    <property type="entry name" value="Cell_div_ZapA_N"/>
</dbReference>
<dbReference type="GO" id="GO:0000917">
    <property type="term" value="P:division septum assembly"/>
    <property type="evidence" value="ECO:0007669"/>
    <property type="project" value="UniProtKB-KW"/>
</dbReference>
<dbReference type="Proteomes" id="UP000266273">
    <property type="component" value="Unassembled WGS sequence"/>
</dbReference>
<dbReference type="PANTHER" id="PTHR34981:SF1">
    <property type="entry name" value="CELL DIVISION PROTEIN ZAPA"/>
    <property type="match status" value="1"/>
</dbReference>
<dbReference type="GO" id="GO:0032153">
    <property type="term" value="C:cell division site"/>
    <property type="evidence" value="ECO:0007669"/>
    <property type="project" value="TreeGrafter"/>
</dbReference>
<feature type="compositionally biased region" description="Low complexity" evidence="10">
    <location>
        <begin position="127"/>
        <end position="139"/>
    </location>
</feature>
<evidence type="ECO:0000256" key="9">
    <source>
        <dbReference type="ARBA" id="ARBA00033158"/>
    </source>
</evidence>
<evidence type="ECO:0000256" key="7">
    <source>
        <dbReference type="ARBA" id="ARBA00024910"/>
    </source>
</evidence>
<dbReference type="EMBL" id="QXDF01000001">
    <property type="protein sequence ID" value="RIA55450.1"/>
    <property type="molecule type" value="Genomic_DNA"/>
</dbReference>
<dbReference type="AlphaFoldDB" id="A0A397Q1S6"/>
<comment type="function">
    <text evidence="7">Activator of cell division through the inhibition of FtsZ GTPase activity, therefore promoting FtsZ assembly into bundles of protofilaments necessary for the formation of the division Z ring. It is recruited early at mid-cell but it is not essential for cell division.</text>
</comment>
<evidence type="ECO:0000256" key="4">
    <source>
        <dbReference type="ARBA" id="ARBA00022618"/>
    </source>
</evidence>
<evidence type="ECO:0000256" key="10">
    <source>
        <dbReference type="SAM" id="MobiDB-lite"/>
    </source>
</evidence>
<protein>
    <recommendedName>
        <fullName evidence="2">Cell division protein ZapA</fullName>
    </recommendedName>
    <alternativeName>
        <fullName evidence="9">Z ring-associated protein ZapA</fullName>
    </alternativeName>
</protein>
<evidence type="ECO:0000256" key="5">
    <source>
        <dbReference type="ARBA" id="ARBA00023210"/>
    </source>
</evidence>
<dbReference type="PANTHER" id="PTHR34981">
    <property type="entry name" value="CELL DIVISION PROTEIN ZAPA"/>
    <property type="match status" value="1"/>
</dbReference>
<name>A0A397Q1S6_9HYPH</name>
<organism evidence="11 12">
    <name type="scientific">Dichotomicrobium thermohalophilum</name>
    <dbReference type="NCBI Taxonomy" id="933063"/>
    <lineage>
        <taxon>Bacteria</taxon>
        <taxon>Pseudomonadati</taxon>
        <taxon>Pseudomonadota</taxon>
        <taxon>Alphaproteobacteria</taxon>
        <taxon>Hyphomicrobiales</taxon>
        <taxon>Hyphomicrobiaceae</taxon>
        <taxon>Dichotomicrobium</taxon>
    </lineage>
</organism>
<sequence length="139" mass="14628">MPQVTLTIGNKTYRLSCAEGEEPRIHALASHFAARVDEIGERFPRMPSDQLFLMAALIVTDELFEAREELQGTLKQIARLGNALNDKSGARGPSGSEMAQIVKDASARLNTLGNEKPAPPKSGSLAAGGAKPGEAAGGD</sequence>
<keyword evidence="12" id="KW-1185">Reference proteome</keyword>
<keyword evidence="3" id="KW-0963">Cytoplasm</keyword>
<proteinExistence type="predicted"/>
<evidence type="ECO:0000256" key="8">
    <source>
        <dbReference type="ARBA" id="ARBA00026068"/>
    </source>
</evidence>
<accession>A0A397Q1S6</accession>
<evidence type="ECO:0000256" key="2">
    <source>
        <dbReference type="ARBA" id="ARBA00015195"/>
    </source>
</evidence>
<dbReference type="GO" id="GO:0030428">
    <property type="term" value="C:cell septum"/>
    <property type="evidence" value="ECO:0007669"/>
    <property type="project" value="TreeGrafter"/>
</dbReference>
<evidence type="ECO:0000256" key="3">
    <source>
        <dbReference type="ARBA" id="ARBA00022490"/>
    </source>
</evidence>
<keyword evidence="5" id="KW-0717">Septation</keyword>
<comment type="subunit">
    <text evidence="8">Homodimer. Interacts with FtsZ.</text>
</comment>
<evidence type="ECO:0000313" key="11">
    <source>
        <dbReference type="EMBL" id="RIA55450.1"/>
    </source>
</evidence>
<dbReference type="InterPro" id="IPR007838">
    <property type="entry name" value="Cell_div_ZapA-like"/>
</dbReference>
<dbReference type="Gene3D" id="3.30.160.880">
    <property type="entry name" value="Cell division protein ZapA protomer, N-terminal domain"/>
    <property type="match status" value="1"/>
</dbReference>
<dbReference type="GO" id="GO:0000921">
    <property type="term" value="P:septin ring assembly"/>
    <property type="evidence" value="ECO:0007669"/>
    <property type="project" value="TreeGrafter"/>
</dbReference>
<dbReference type="GO" id="GO:0043093">
    <property type="term" value="P:FtsZ-dependent cytokinesis"/>
    <property type="evidence" value="ECO:0007669"/>
    <property type="project" value="TreeGrafter"/>
</dbReference>
<gene>
    <name evidence="11" type="ORF">BXY53_0516</name>
</gene>
<comment type="caution">
    <text evidence="11">The sequence shown here is derived from an EMBL/GenBank/DDBJ whole genome shotgun (WGS) entry which is preliminary data.</text>
</comment>
<dbReference type="Pfam" id="PF05164">
    <property type="entry name" value="ZapA"/>
    <property type="match status" value="1"/>
</dbReference>
<comment type="subcellular location">
    <subcellularLocation>
        <location evidence="1">Cytoplasm</location>
    </subcellularLocation>
</comment>
<dbReference type="OrthoDB" id="9797575at2"/>
<dbReference type="GO" id="GO:0005829">
    <property type="term" value="C:cytosol"/>
    <property type="evidence" value="ECO:0007669"/>
    <property type="project" value="TreeGrafter"/>
</dbReference>
<feature type="region of interest" description="Disordered" evidence="10">
    <location>
        <begin position="110"/>
        <end position="139"/>
    </location>
</feature>
<dbReference type="SUPFAM" id="SSF102829">
    <property type="entry name" value="Cell division protein ZapA-like"/>
    <property type="match status" value="1"/>
</dbReference>
<evidence type="ECO:0000313" key="12">
    <source>
        <dbReference type="Proteomes" id="UP000266273"/>
    </source>
</evidence>
<keyword evidence="6" id="KW-0131">Cell cycle</keyword>
<reference evidence="11 12" key="1">
    <citation type="submission" date="2018-08" db="EMBL/GenBank/DDBJ databases">
        <title>Genomic Encyclopedia of Archaeal and Bacterial Type Strains, Phase II (KMG-II): from individual species to whole genera.</title>
        <authorList>
            <person name="Goeker M."/>
        </authorList>
    </citation>
    <scope>NUCLEOTIDE SEQUENCE [LARGE SCALE GENOMIC DNA]</scope>
    <source>
        <strain evidence="11 12">DSM 5002</strain>
    </source>
</reference>
<evidence type="ECO:0000256" key="1">
    <source>
        <dbReference type="ARBA" id="ARBA00004496"/>
    </source>
</evidence>
<dbReference type="InterPro" id="IPR036192">
    <property type="entry name" value="Cell_div_ZapA-like_sf"/>
</dbReference>
<dbReference type="RefSeq" id="WP_119060354.1">
    <property type="nucleotide sequence ID" value="NZ_QXDF01000001.1"/>
</dbReference>
<keyword evidence="4 11" id="KW-0132">Cell division</keyword>
<evidence type="ECO:0000256" key="6">
    <source>
        <dbReference type="ARBA" id="ARBA00023306"/>
    </source>
</evidence>